<gene>
    <name evidence="1" type="ORF">GCM10010841_14290</name>
</gene>
<proteinExistence type="predicted"/>
<dbReference type="EMBL" id="BMOM01000008">
    <property type="protein sequence ID" value="GGM07240.1"/>
    <property type="molecule type" value="Genomic_DNA"/>
</dbReference>
<name>A0ABQ2GQT2_9DEIO</name>
<protein>
    <submittedName>
        <fullName evidence="1">Uncharacterized protein</fullName>
    </submittedName>
</protein>
<reference evidence="2" key="1">
    <citation type="journal article" date="2019" name="Int. J. Syst. Evol. Microbiol.">
        <title>The Global Catalogue of Microorganisms (GCM) 10K type strain sequencing project: providing services to taxonomists for standard genome sequencing and annotation.</title>
        <authorList>
            <consortium name="The Broad Institute Genomics Platform"/>
            <consortium name="The Broad Institute Genome Sequencing Center for Infectious Disease"/>
            <person name="Wu L."/>
            <person name="Ma J."/>
        </authorList>
    </citation>
    <scope>NUCLEOTIDE SEQUENCE [LARGE SCALE GENOMIC DNA]</scope>
    <source>
        <strain evidence="2">JCM 15443</strain>
    </source>
</reference>
<sequence>MPEVPMNPNALSLQFGQERAEALRQEAARVQQIHRVQAPSDREARPRPSIHDLLVRLHLA</sequence>
<evidence type="ECO:0000313" key="2">
    <source>
        <dbReference type="Proteomes" id="UP000661918"/>
    </source>
</evidence>
<organism evidence="1 2">
    <name type="scientific">Deinococcus aerophilus</name>
    <dbReference type="NCBI Taxonomy" id="522488"/>
    <lineage>
        <taxon>Bacteria</taxon>
        <taxon>Thermotogati</taxon>
        <taxon>Deinococcota</taxon>
        <taxon>Deinococci</taxon>
        <taxon>Deinococcales</taxon>
        <taxon>Deinococcaceae</taxon>
        <taxon>Deinococcus</taxon>
    </lineage>
</organism>
<keyword evidence="2" id="KW-1185">Reference proteome</keyword>
<dbReference type="Proteomes" id="UP000661918">
    <property type="component" value="Unassembled WGS sequence"/>
</dbReference>
<comment type="caution">
    <text evidence="1">The sequence shown here is derived from an EMBL/GenBank/DDBJ whole genome shotgun (WGS) entry which is preliminary data.</text>
</comment>
<evidence type="ECO:0000313" key="1">
    <source>
        <dbReference type="EMBL" id="GGM07240.1"/>
    </source>
</evidence>
<accession>A0ABQ2GQT2</accession>